<reference evidence="2 3" key="1">
    <citation type="submission" date="2019-03" db="EMBL/GenBank/DDBJ databases">
        <title>Complete genome sequence of an arsenate-respiring bacteria, Citrobacter sp. LY-1.</title>
        <authorList>
            <person name="Wang H."/>
            <person name="Liu Y."/>
            <person name="Li Q."/>
            <person name="Huang J."/>
        </authorList>
    </citation>
    <scope>NUCLEOTIDE SEQUENCE [LARGE SCALE GENOMIC DNA]</scope>
    <source>
        <strain evidence="2 3">LY-1</strain>
    </source>
</reference>
<name>A0A4P6WLJ0_9ENTR</name>
<dbReference type="Proteomes" id="UP000293850">
    <property type="component" value="Chromosome"/>
</dbReference>
<proteinExistence type="predicted"/>
<evidence type="ECO:0000313" key="2">
    <source>
        <dbReference type="EMBL" id="QBM23757.1"/>
    </source>
</evidence>
<dbReference type="EMBL" id="CP037864">
    <property type="protein sequence ID" value="QBM23757.1"/>
    <property type="molecule type" value="Genomic_DNA"/>
</dbReference>
<gene>
    <name evidence="1" type="ORF">E1B03_07615</name>
    <name evidence="2" type="ORF">E1B03_15525</name>
</gene>
<evidence type="ECO:0000313" key="1">
    <source>
        <dbReference type="EMBL" id="QBM22314.1"/>
    </source>
</evidence>
<keyword evidence="3" id="KW-1185">Reference proteome</keyword>
<protein>
    <submittedName>
        <fullName evidence="2">Uncharacterized protein</fullName>
    </submittedName>
</protein>
<organism evidence="2 3">
    <name type="scientific">Citrobacter arsenatis</name>
    <dbReference type="NCBI Taxonomy" id="2546350"/>
    <lineage>
        <taxon>Bacteria</taxon>
        <taxon>Pseudomonadati</taxon>
        <taxon>Pseudomonadota</taxon>
        <taxon>Gammaproteobacteria</taxon>
        <taxon>Enterobacterales</taxon>
        <taxon>Enterobacteriaceae</taxon>
        <taxon>Citrobacter</taxon>
    </lineage>
</organism>
<accession>A0A4P6WLJ0</accession>
<dbReference type="KEGG" id="cars:E1B03_15525"/>
<dbReference type="AlphaFoldDB" id="A0A4P6WLJ0"/>
<dbReference type="RefSeq" id="WP_133085968.1">
    <property type="nucleotide sequence ID" value="NZ_CP037864.1"/>
</dbReference>
<dbReference type="KEGG" id="cars:E1B03_07615"/>
<evidence type="ECO:0000313" key="3">
    <source>
        <dbReference type="Proteomes" id="UP000293850"/>
    </source>
</evidence>
<sequence>MAFVSVVTGGRGRKRDEAGISIKYSQSGSVQCYVGVDIRDKQRFIYVELDEDSRKIRLMPTNNERGAKMSGTSGGTFSLSKKFGEMIIPSGEKKAFIRLEKNGDGWWYGELIAKNID</sequence>
<dbReference type="EMBL" id="CP037864">
    <property type="protein sequence ID" value="QBM22314.1"/>
    <property type="molecule type" value="Genomic_DNA"/>
</dbReference>